<keyword evidence="1" id="KW-0472">Membrane</keyword>
<protein>
    <submittedName>
        <fullName evidence="3">G_PROTEIN_RECEP_F1_2 domain-containing protein</fullName>
    </submittedName>
</protein>
<name>A0A7E4W4E6_PANRE</name>
<feature type="transmembrane region" description="Helical" evidence="1">
    <location>
        <begin position="145"/>
        <end position="166"/>
    </location>
</feature>
<dbReference type="AlphaFoldDB" id="A0A7E4W4E6"/>
<accession>A0A7E4W4E6</accession>
<reference evidence="3" key="2">
    <citation type="submission" date="2020-10" db="UniProtKB">
        <authorList>
            <consortium name="WormBaseParasite"/>
        </authorList>
    </citation>
    <scope>IDENTIFICATION</scope>
</reference>
<feature type="transmembrane region" description="Helical" evidence="1">
    <location>
        <begin position="106"/>
        <end position="125"/>
    </location>
</feature>
<proteinExistence type="predicted"/>
<dbReference type="WBParaSite" id="Pan_g6882.t1">
    <property type="protein sequence ID" value="Pan_g6882.t1"/>
    <property type="gene ID" value="Pan_g6882"/>
</dbReference>
<evidence type="ECO:0000313" key="2">
    <source>
        <dbReference type="Proteomes" id="UP000492821"/>
    </source>
</evidence>
<organism evidence="2 3">
    <name type="scientific">Panagrellus redivivus</name>
    <name type="common">Microworm</name>
    <dbReference type="NCBI Taxonomy" id="6233"/>
    <lineage>
        <taxon>Eukaryota</taxon>
        <taxon>Metazoa</taxon>
        <taxon>Ecdysozoa</taxon>
        <taxon>Nematoda</taxon>
        <taxon>Chromadorea</taxon>
        <taxon>Rhabditida</taxon>
        <taxon>Tylenchina</taxon>
        <taxon>Panagrolaimomorpha</taxon>
        <taxon>Panagrolaimoidea</taxon>
        <taxon>Panagrolaimidae</taxon>
        <taxon>Panagrellus</taxon>
    </lineage>
</organism>
<keyword evidence="1" id="KW-1133">Transmembrane helix</keyword>
<keyword evidence="2" id="KW-1185">Reference proteome</keyword>
<dbReference type="Proteomes" id="UP000492821">
    <property type="component" value="Unassembled WGS sequence"/>
</dbReference>
<feature type="transmembrane region" description="Helical" evidence="1">
    <location>
        <begin position="59"/>
        <end position="86"/>
    </location>
</feature>
<dbReference type="Pfam" id="PF10326">
    <property type="entry name" value="7TM_GPCR_Str"/>
    <property type="match status" value="1"/>
</dbReference>
<sequence>MLFVGIGWSIIGVYCGSATYMLTGAVTNEAYAGLEGSGYASDGSFTWFISADPNSLTPLVLYIAVPMVTVSYICVIAMSFAVWWHLRRLRSLMSPEQQQFQHEVNIVLWIEALTPFITVVLPIYLGLAKVAIPTLPVDWFAELNFILTLSGPTFTAILKLVSIQAFRQAFRKAKYKFMKPNKVAMVTHTRSHGSCPAVIQMHTLSTSTKHY</sequence>
<evidence type="ECO:0000313" key="3">
    <source>
        <dbReference type="WBParaSite" id="Pan_g6882.t1"/>
    </source>
</evidence>
<keyword evidence="1" id="KW-0812">Transmembrane</keyword>
<reference evidence="2" key="1">
    <citation type="journal article" date="2013" name="Genetics">
        <title>The draft genome and transcriptome of Panagrellus redivivus are shaped by the harsh demands of a free-living lifestyle.</title>
        <authorList>
            <person name="Srinivasan J."/>
            <person name="Dillman A.R."/>
            <person name="Macchietto M.G."/>
            <person name="Heikkinen L."/>
            <person name="Lakso M."/>
            <person name="Fracchia K.M."/>
            <person name="Antoshechkin I."/>
            <person name="Mortazavi A."/>
            <person name="Wong G."/>
            <person name="Sternberg P.W."/>
        </authorList>
    </citation>
    <scope>NUCLEOTIDE SEQUENCE [LARGE SCALE GENOMIC DNA]</scope>
    <source>
        <strain evidence="2">MT8872</strain>
    </source>
</reference>
<evidence type="ECO:0000256" key="1">
    <source>
        <dbReference type="SAM" id="Phobius"/>
    </source>
</evidence>
<dbReference type="InterPro" id="IPR019428">
    <property type="entry name" value="7TM_GPCR_serpentine_rcpt_Str"/>
</dbReference>